<dbReference type="EMBL" id="JAUKPO010000001">
    <property type="protein sequence ID" value="MDO1445484.1"/>
    <property type="molecule type" value="Genomic_DNA"/>
</dbReference>
<dbReference type="RefSeq" id="WP_302036268.1">
    <property type="nucleotide sequence ID" value="NZ_JAUKPO010000001.1"/>
</dbReference>
<reference evidence="1" key="1">
    <citation type="submission" date="2023-07" db="EMBL/GenBank/DDBJ databases">
        <title>The genome sequence of Rhodocytophaga aerolata KACC 12507.</title>
        <authorList>
            <person name="Zhang X."/>
        </authorList>
    </citation>
    <scope>NUCLEOTIDE SEQUENCE</scope>
    <source>
        <strain evidence="1">KACC 12507</strain>
    </source>
</reference>
<sequence>MINQDTILNQAMEPITVYHFSKDLPIGKYQLTVSNPLKGVLYVDTLVVRDQYYDENVYIKYQYLSAIEAIGKNMNMHGHDYQKLAQHDLFQPINRRFEVDYYHSHFFSFLWEVYY</sequence>
<organism evidence="1 2">
    <name type="scientific">Rhodocytophaga aerolata</name>
    <dbReference type="NCBI Taxonomy" id="455078"/>
    <lineage>
        <taxon>Bacteria</taxon>
        <taxon>Pseudomonadati</taxon>
        <taxon>Bacteroidota</taxon>
        <taxon>Cytophagia</taxon>
        <taxon>Cytophagales</taxon>
        <taxon>Rhodocytophagaceae</taxon>
        <taxon>Rhodocytophaga</taxon>
    </lineage>
</organism>
<name>A0ABT8R069_9BACT</name>
<evidence type="ECO:0000313" key="1">
    <source>
        <dbReference type="EMBL" id="MDO1445484.1"/>
    </source>
</evidence>
<gene>
    <name evidence="1" type="ORF">Q0590_04435</name>
</gene>
<dbReference type="Proteomes" id="UP001168528">
    <property type="component" value="Unassembled WGS sequence"/>
</dbReference>
<evidence type="ECO:0000313" key="2">
    <source>
        <dbReference type="Proteomes" id="UP001168528"/>
    </source>
</evidence>
<keyword evidence="2" id="KW-1185">Reference proteome</keyword>
<proteinExistence type="predicted"/>
<protein>
    <submittedName>
        <fullName evidence="1">Uncharacterized protein</fullName>
    </submittedName>
</protein>
<accession>A0ABT8R069</accession>
<comment type="caution">
    <text evidence="1">The sequence shown here is derived from an EMBL/GenBank/DDBJ whole genome shotgun (WGS) entry which is preliminary data.</text>
</comment>